<reference evidence="1" key="1">
    <citation type="submission" date="2014-11" db="EMBL/GenBank/DDBJ databases">
        <authorList>
            <person name="Amaro Gonzalez C."/>
        </authorList>
    </citation>
    <scope>NUCLEOTIDE SEQUENCE</scope>
</reference>
<reference evidence="1" key="2">
    <citation type="journal article" date="2015" name="Fish Shellfish Immunol.">
        <title>Early steps in the European eel (Anguilla anguilla)-Vibrio vulnificus interaction in the gills: Role of the RtxA13 toxin.</title>
        <authorList>
            <person name="Callol A."/>
            <person name="Pajuelo D."/>
            <person name="Ebbesson L."/>
            <person name="Teles M."/>
            <person name="MacKenzie S."/>
            <person name="Amaro C."/>
        </authorList>
    </citation>
    <scope>NUCLEOTIDE SEQUENCE</scope>
</reference>
<accession>A0A0E9QYN4</accession>
<proteinExistence type="predicted"/>
<evidence type="ECO:0000313" key="1">
    <source>
        <dbReference type="EMBL" id="JAH22051.1"/>
    </source>
</evidence>
<name>A0A0E9QYN4_ANGAN</name>
<protein>
    <submittedName>
        <fullName evidence="1">Uncharacterized protein</fullName>
    </submittedName>
</protein>
<organism evidence="1">
    <name type="scientific">Anguilla anguilla</name>
    <name type="common">European freshwater eel</name>
    <name type="synonym">Muraena anguilla</name>
    <dbReference type="NCBI Taxonomy" id="7936"/>
    <lineage>
        <taxon>Eukaryota</taxon>
        <taxon>Metazoa</taxon>
        <taxon>Chordata</taxon>
        <taxon>Craniata</taxon>
        <taxon>Vertebrata</taxon>
        <taxon>Euteleostomi</taxon>
        <taxon>Actinopterygii</taxon>
        <taxon>Neopterygii</taxon>
        <taxon>Teleostei</taxon>
        <taxon>Anguilliformes</taxon>
        <taxon>Anguillidae</taxon>
        <taxon>Anguilla</taxon>
    </lineage>
</organism>
<sequence>MSMRDGNVIAPFTNINTLDISVVRSQL</sequence>
<dbReference type="AlphaFoldDB" id="A0A0E9QYN4"/>
<dbReference type="EMBL" id="GBXM01086526">
    <property type="protein sequence ID" value="JAH22051.1"/>
    <property type="molecule type" value="Transcribed_RNA"/>
</dbReference>